<accession>A0A448ZN03</accession>
<dbReference type="Gene3D" id="3.40.50.300">
    <property type="entry name" value="P-loop containing nucleotide triphosphate hydrolases"/>
    <property type="match status" value="1"/>
</dbReference>
<evidence type="ECO:0000313" key="1">
    <source>
        <dbReference type="EMBL" id="VEU43421.1"/>
    </source>
</evidence>
<name>A0A448ZN03_9STRA</name>
<dbReference type="GO" id="GO:0003924">
    <property type="term" value="F:GTPase activity"/>
    <property type="evidence" value="ECO:0007669"/>
    <property type="project" value="InterPro"/>
</dbReference>
<dbReference type="Proteomes" id="UP000291116">
    <property type="component" value="Unassembled WGS sequence"/>
</dbReference>
<dbReference type="SUPFAM" id="SSF52540">
    <property type="entry name" value="P-loop containing nucleoside triphosphate hydrolases"/>
    <property type="match status" value="1"/>
</dbReference>
<dbReference type="Pfam" id="PF00071">
    <property type="entry name" value="Ras"/>
    <property type="match status" value="1"/>
</dbReference>
<dbReference type="InterPro" id="IPR027417">
    <property type="entry name" value="P-loop_NTPase"/>
</dbReference>
<proteinExistence type="predicted"/>
<protein>
    <submittedName>
        <fullName evidence="1">Uncharacterized protein</fullName>
    </submittedName>
</protein>
<dbReference type="InterPro" id="IPR001806">
    <property type="entry name" value="Small_GTPase"/>
</dbReference>
<keyword evidence="2" id="KW-1185">Reference proteome</keyword>
<gene>
    <name evidence="1" type="ORF">PSNMU_V1.4_AUG-EV-PASAV3_0104430</name>
</gene>
<dbReference type="EMBL" id="CAACVS010000545">
    <property type="protein sequence ID" value="VEU43421.1"/>
    <property type="molecule type" value="Genomic_DNA"/>
</dbReference>
<reference evidence="1 2" key="1">
    <citation type="submission" date="2019-01" db="EMBL/GenBank/DDBJ databases">
        <authorList>
            <person name="Ferrante I. M."/>
        </authorList>
    </citation>
    <scope>NUCLEOTIDE SEQUENCE [LARGE SCALE GENOMIC DNA]</scope>
    <source>
        <strain evidence="1 2">B856</strain>
    </source>
</reference>
<feature type="non-terminal residue" evidence="1">
    <location>
        <position position="43"/>
    </location>
</feature>
<organism evidence="1 2">
    <name type="scientific">Pseudo-nitzschia multistriata</name>
    <dbReference type="NCBI Taxonomy" id="183589"/>
    <lineage>
        <taxon>Eukaryota</taxon>
        <taxon>Sar</taxon>
        <taxon>Stramenopiles</taxon>
        <taxon>Ochrophyta</taxon>
        <taxon>Bacillariophyta</taxon>
        <taxon>Bacillariophyceae</taxon>
        <taxon>Bacillariophycidae</taxon>
        <taxon>Bacillariales</taxon>
        <taxon>Bacillariaceae</taxon>
        <taxon>Pseudo-nitzschia</taxon>
    </lineage>
</organism>
<dbReference type="OrthoDB" id="25896at2759"/>
<dbReference type="AlphaFoldDB" id="A0A448ZN03"/>
<sequence length="43" mass="4798">MEKAKFAFLGGQNAGKTSILRRYFQGTFYGDCRMPTIGADVYS</sequence>
<dbReference type="GO" id="GO:0005525">
    <property type="term" value="F:GTP binding"/>
    <property type="evidence" value="ECO:0007669"/>
    <property type="project" value="InterPro"/>
</dbReference>
<evidence type="ECO:0000313" key="2">
    <source>
        <dbReference type="Proteomes" id="UP000291116"/>
    </source>
</evidence>